<accession>A0A367LT80</accession>
<sequence>MRAALMECCSPQLVERIVAHSMFE</sequence>
<gene>
    <name evidence="1" type="ORF">DT376_45485</name>
</gene>
<keyword evidence="1" id="KW-0808">Transferase</keyword>
<comment type="caution">
    <text evidence="1">The sequence shown here is derived from an EMBL/GenBank/DDBJ whole genome shotgun (WGS) entry which is preliminary data.</text>
</comment>
<protein>
    <submittedName>
        <fullName evidence="1">Serine acetyltransferase</fullName>
    </submittedName>
</protein>
<evidence type="ECO:0000313" key="1">
    <source>
        <dbReference type="EMBL" id="RCI63448.1"/>
    </source>
</evidence>
<dbReference type="GO" id="GO:0016740">
    <property type="term" value="F:transferase activity"/>
    <property type="evidence" value="ECO:0007669"/>
    <property type="project" value="UniProtKB-KW"/>
</dbReference>
<feature type="non-terminal residue" evidence="1">
    <location>
        <position position="24"/>
    </location>
</feature>
<dbReference type="AlphaFoldDB" id="A0A367LT80"/>
<reference evidence="1 2" key="1">
    <citation type="submission" date="2018-07" db="EMBL/GenBank/DDBJ databases">
        <title>Mechanisms of high-level aminoglycoside resistance among Gram-negative pathogens in Brazil.</title>
        <authorList>
            <person name="Ballaben A.S."/>
            <person name="Darini A.L.C."/>
            <person name="Doi Y."/>
        </authorList>
    </citation>
    <scope>NUCLEOTIDE SEQUENCE [LARGE SCALE GENOMIC DNA]</scope>
    <source>
        <strain evidence="1 2">B2-305</strain>
    </source>
</reference>
<name>A0A367LT80_PSEAI</name>
<proteinExistence type="predicted"/>
<dbReference type="Proteomes" id="UP000253594">
    <property type="component" value="Unassembled WGS sequence"/>
</dbReference>
<dbReference type="EMBL" id="QORE01004207">
    <property type="protein sequence ID" value="RCI63448.1"/>
    <property type="molecule type" value="Genomic_DNA"/>
</dbReference>
<organism evidence="1 2">
    <name type="scientific">Pseudomonas aeruginosa</name>
    <dbReference type="NCBI Taxonomy" id="287"/>
    <lineage>
        <taxon>Bacteria</taxon>
        <taxon>Pseudomonadati</taxon>
        <taxon>Pseudomonadota</taxon>
        <taxon>Gammaproteobacteria</taxon>
        <taxon>Pseudomonadales</taxon>
        <taxon>Pseudomonadaceae</taxon>
        <taxon>Pseudomonas</taxon>
    </lineage>
</organism>
<evidence type="ECO:0000313" key="2">
    <source>
        <dbReference type="Proteomes" id="UP000253594"/>
    </source>
</evidence>